<keyword evidence="2" id="KW-1185">Reference proteome</keyword>
<comment type="caution">
    <text evidence="1">The sequence shown here is derived from an EMBL/GenBank/DDBJ whole genome shotgun (WGS) entry which is preliminary data.</text>
</comment>
<reference evidence="1 2" key="1">
    <citation type="submission" date="2018-04" db="EMBL/GenBank/DDBJ databases">
        <title>Genomic Encyclopedia of Archaeal and Bacterial Type Strains, Phase II (KMG-II): from individual species to whole genera.</title>
        <authorList>
            <person name="Goeker M."/>
        </authorList>
    </citation>
    <scope>NUCLEOTIDE SEQUENCE [LARGE SCALE GENOMIC DNA]</scope>
    <source>
        <strain evidence="1 2">DSM 25521</strain>
    </source>
</reference>
<keyword evidence="1" id="KW-0808">Transferase</keyword>
<dbReference type="Gene3D" id="3.30.460.40">
    <property type="match status" value="1"/>
</dbReference>
<dbReference type="Pfam" id="PF14907">
    <property type="entry name" value="NTP_transf_5"/>
    <property type="match status" value="1"/>
</dbReference>
<protein>
    <submittedName>
        <fullName evidence="1">Putative nucleotidyltransferase-like protein</fullName>
    </submittedName>
</protein>
<dbReference type="EMBL" id="PZZL01000002">
    <property type="protein sequence ID" value="PTM61040.1"/>
    <property type="molecule type" value="Genomic_DNA"/>
</dbReference>
<dbReference type="AlphaFoldDB" id="A0A2T4ZGJ5"/>
<dbReference type="RefSeq" id="WP_108174963.1">
    <property type="nucleotide sequence ID" value="NZ_PZZL01000002.1"/>
</dbReference>
<organism evidence="1 2">
    <name type="scientific">Phreatobacter oligotrophus</name>
    <dbReference type="NCBI Taxonomy" id="1122261"/>
    <lineage>
        <taxon>Bacteria</taxon>
        <taxon>Pseudomonadati</taxon>
        <taxon>Pseudomonadota</taxon>
        <taxon>Alphaproteobacteria</taxon>
        <taxon>Hyphomicrobiales</taxon>
        <taxon>Phreatobacteraceae</taxon>
        <taxon>Phreatobacter</taxon>
    </lineage>
</organism>
<dbReference type="OrthoDB" id="7943792at2"/>
<proteinExistence type="predicted"/>
<dbReference type="InterPro" id="IPR039498">
    <property type="entry name" value="NTP_transf_5"/>
</dbReference>
<gene>
    <name evidence="1" type="ORF">C8P69_102425</name>
</gene>
<dbReference type="GO" id="GO:0016740">
    <property type="term" value="F:transferase activity"/>
    <property type="evidence" value="ECO:0007669"/>
    <property type="project" value="UniProtKB-KW"/>
</dbReference>
<name>A0A2T4ZGJ5_9HYPH</name>
<accession>A0A2T4ZGJ5</accession>
<sequence length="332" mass="36714">MTDLRLDPRQQAVLCDLADPETLAPPAESIACFAPDDLLDLARYHAVEAVLWRKLAPVSGRLGAPWPAMIAELTERVRIATGVTMLLEAHATRIVRELNARGLPHRLVKGAAFAASLYPEVSDRPYTDVDILVPAENLGDVEEVMRAAGFTMAILPRPEKTELYREQKWIREGEPHLLVEVHTDLVHLPTLRQRVTFGFREAEIADHGGTAPASGHLLTAVVHGAIGHKFHQLKLAVDVLQSIRRLGASTPLAIEAARRLNLTFEVAAAASLVGRLFPGAAEDPRIAELGALVETPLWLDRDTITNAHLRGDIRSRFRRFAFRWQQKRRAGA</sequence>
<dbReference type="Proteomes" id="UP000241808">
    <property type="component" value="Unassembled WGS sequence"/>
</dbReference>
<evidence type="ECO:0000313" key="2">
    <source>
        <dbReference type="Proteomes" id="UP000241808"/>
    </source>
</evidence>
<evidence type="ECO:0000313" key="1">
    <source>
        <dbReference type="EMBL" id="PTM61040.1"/>
    </source>
</evidence>